<gene>
    <name evidence="3" type="ORF">C7374_103174</name>
</gene>
<proteinExistence type="predicted"/>
<dbReference type="AlphaFoldDB" id="A0A364JWR5"/>
<dbReference type="OrthoDB" id="225437at2"/>
<dbReference type="GO" id="GO:0090313">
    <property type="term" value="P:regulation of protein targeting to membrane"/>
    <property type="evidence" value="ECO:0007669"/>
    <property type="project" value="TreeGrafter"/>
</dbReference>
<evidence type="ECO:0000259" key="2">
    <source>
        <dbReference type="Pfam" id="PF05170"/>
    </source>
</evidence>
<organism evidence="3 4">
    <name type="scientific">Falsochrobactrum ovis</name>
    <dbReference type="NCBI Taxonomy" id="1293442"/>
    <lineage>
        <taxon>Bacteria</taxon>
        <taxon>Pseudomonadati</taxon>
        <taxon>Pseudomonadota</taxon>
        <taxon>Alphaproteobacteria</taxon>
        <taxon>Hyphomicrobiales</taxon>
        <taxon>Brucellaceae</taxon>
        <taxon>Falsochrobactrum</taxon>
    </lineage>
</organism>
<dbReference type="Pfam" id="PF05170">
    <property type="entry name" value="AsmA"/>
    <property type="match status" value="1"/>
</dbReference>
<dbReference type="InterPro" id="IPR052894">
    <property type="entry name" value="AsmA-related"/>
</dbReference>
<dbReference type="Proteomes" id="UP000249453">
    <property type="component" value="Unassembled WGS sequence"/>
</dbReference>
<accession>A0A364JWR5</accession>
<reference evidence="3 4" key="1">
    <citation type="submission" date="2018-06" db="EMBL/GenBank/DDBJ databases">
        <title>Genomic Encyclopedia of Type Strains, Phase IV (KMG-IV): sequencing the most valuable type-strain genomes for metagenomic binning, comparative biology and taxonomic classification.</title>
        <authorList>
            <person name="Goeker M."/>
        </authorList>
    </citation>
    <scope>NUCLEOTIDE SEQUENCE [LARGE SCALE GENOMIC DNA]</scope>
    <source>
        <strain evidence="3 4">DSM 26720</strain>
    </source>
</reference>
<dbReference type="RefSeq" id="WP_111574798.1">
    <property type="nucleotide sequence ID" value="NZ_JBHEEY010000002.1"/>
</dbReference>
<evidence type="ECO:0000313" key="4">
    <source>
        <dbReference type="Proteomes" id="UP000249453"/>
    </source>
</evidence>
<dbReference type="PANTHER" id="PTHR30441:SF4">
    <property type="entry name" value="PROTEIN ASMA"/>
    <property type="match status" value="1"/>
</dbReference>
<feature type="domain" description="AsmA" evidence="2">
    <location>
        <begin position="372"/>
        <end position="566"/>
    </location>
</feature>
<name>A0A364JWR5_9HYPH</name>
<feature type="region of interest" description="Disordered" evidence="1">
    <location>
        <begin position="597"/>
        <end position="619"/>
    </location>
</feature>
<dbReference type="PANTHER" id="PTHR30441">
    <property type="entry name" value="DUF748 DOMAIN-CONTAINING PROTEIN"/>
    <property type="match status" value="1"/>
</dbReference>
<evidence type="ECO:0000256" key="1">
    <source>
        <dbReference type="SAM" id="MobiDB-lite"/>
    </source>
</evidence>
<dbReference type="GO" id="GO:0005886">
    <property type="term" value="C:plasma membrane"/>
    <property type="evidence" value="ECO:0007669"/>
    <property type="project" value="TreeGrafter"/>
</dbReference>
<sequence length="641" mass="69356">MRWPKVIRLVIALIILGAAAMATLLAVIPFVVSTDAIRVRLAQEISAWTGYSVELQQAPRLRVFPVLRASLNGVALSKMTDQRSTPWMSADRIDVELSPLDALMGRLSFSETHLIRPHFNIVGPVDNFSGFLDAITKSNGRLGTAIRAQKALLQNGSNDNTTASKQASQPFGRVVIRDGTISYARPNDDEEKSNAAEQQVTKLNATLDWPQTSGVASLRGTAVWRDEDTQFNVSAAQALQLLAGGTSEIAATLNAAPINLSFVGRANISSDRFFEGNLSTKTPSLNGAARWLSLPPIIGRTQIGNFSLNSAITFTPQRLKFADVELKADENPARGVIEIGFEKDQPAASATLAFDRLDLKRFFSVFVPLPDNQPLSPNERNQTDRDLIDTSFIDHAELDLRLSAQSATAGRINLSDLAAAVQIRGGRAMFDIGDAKAFNGMLQANLQIVRDLKSASGELRFNATDINSAQLFAALGLEKPLINGTGRFSLLLKGPANRWSTLLPKAQGNLTAQFGNGEVQGFSLQDFLANAQNQRFFALERKDNTSLPFTHLELKAQLSEGVATIENARLNTPDQAVELAGIVPFITRSLALSGEVIFPSPQPPASQDNTQPTASPAKPPLHFFVGGSWDRPFISPALPGQ</sequence>
<comment type="caution">
    <text evidence="3">The sequence shown here is derived from an EMBL/GenBank/DDBJ whole genome shotgun (WGS) entry which is preliminary data.</text>
</comment>
<feature type="compositionally biased region" description="Polar residues" evidence="1">
    <location>
        <begin position="605"/>
        <end position="614"/>
    </location>
</feature>
<dbReference type="EMBL" id="QLMK01000003">
    <property type="protein sequence ID" value="RAK31036.1"/>
    <property type="molecule type" value="Genomic_DNA"/>
</dbReference>
<protein>
    <submittedName>
        <fullName evidence="3">AsmA protein</fullName>
    </submittedName>
</protein>
<dbReference type="InterPro" id="IPR007844">
    <property type="entry name" value="AsmA"/>
</dbReference>
<evidence type="ECO:0000313" key="3">
    <source>
        <dbReference type="EMBL" id="RAK31036.1"/>
    </source>
</evidence>
<keyword evidence="4" id="KW-1185">Reference proteome</keyword>